<feature type="compositionally biased region" description="Low complexity" evidence="13">
    <location>
        <begin position="478"/>
        <end position="489"/>
    </location>
</feature>
<sequence>MEEALDPDEERRVRVRRQEQAVRSARVLYVLQQQVKEIQEELDKLSPHKIKHTKKSWAVSRLAAAHRGAIRALQMFVTQFTDRGEHPLPARCRELGSLIRQLSLCSAKLEADSSVPDVVIDILQQIEALESLLEKKLSPKKAKQCFSEIRSRFPVGTQRALDRWRSTSPKSERRPLVAKEVFLQETRRPPVAKKLLTDKHHPDDVELPVTPRLEKELDVLDAEILPEEAPSILDPNTSFKEALALPKARAVKKKLVTENVPPFRKKDTLAAARLQQGLHKAEKSRPTQSYTKSRLQRTTVSSRLKMNQQPVKNPRAPWIPPNPTSPPASPKCAAWLKVKSSPTDATKEQSLQPEDAPEESQLRGAIAHEAARLAWLDVETSKRLKALEELKDEEMDRMQKQRLDWLDAETSKRTKELNELKSEEVDRLHKLSVSATQLADKVEKAVLERLKPLLVKAQRVNSSLEADSHLKNQPSVNAATARPAEEAPAIDCGPSNIRQLDDFLDDTAHELWAVTHSKILESDTLATLGDSRDSPYLETMMLRMEEMEKYQETVRQRYSKIVYTDPHLWMQEEKKDQNIPAVSERPLSPHPIRITKTAARKDPDVNIVLERPCNSTSLDESVGTEERSEKREAPLLSLSEDSLQREGRVALSVPPGMWRSIGDYCSRFEHYLRVVAHEAVGAFNPWLIAESFSDELVDEALGAVAAELQDVQNLNRLWAEERAWTAGPRERILSGTLTRSLSQSWEAREALADSGAVSVSDWPEGGPPPGGGAPWHLQNVLSDSVESSDDEFFDAREEVAEGKNAILIGMSQWNSNDLVEQIETMGKLEEPQGEGSTPCTSSILQEKQRELYRVSLRRQRFPAQGSIEIHEDSEEGCPQRSCKTHVLLLVLHGGNILDTGSGDPSCKVADIHTFSSVLEKVMRAHFPAALGHILIKFVSCPAICSEAFSLVSNLNPYSHDEGCLSNSQDHVPLAALPLLAISSPQYQDAVATVIERANQVYAEFLKSPDGIGFSGQVCLIGDCVGGLLAFDAICYSSGPLGDSPGSSSRKGSISSTQDTPVVVEEECGLAGSKRLSKSSIDVSSVLEDEEPQRPLPRKQSDSSTYDCEAITQHHAFLSSIHSSVLKDEAEPPAAGGPQLPEVSLGRLDFDVSDFFLFGSPLGLVLAMRRTVLPGLDGFQIRPACSQVYSFFHCADPSASRLEPLLEPKFHLVPPVSVPRYQRFPLGDGQSLLLADALHTHSSLFLEGSSRGSPPLLDAPTSPPPAPRSQRLGRRMSQGSSHSESSESSDSLAPVGASRITAKWWGAKRIDYALYCPDVLTAFPTVALPHLFHASYWESTDVVAFILRQVMRYESVNVKESAGVDPAALSPANPREKWLRKRTQVKLRNVTANHRANDVIAAEDGPQVLVGRFMYGPLDMVALTGEKVDILVMAEPSSGRWVHLDTEITNSSGRITYSVPRPRRLGVGVYPVKMVVRGDQTCAMSYLTVLPRGMECVVFSIDGSFAASVSIMGSDPKVRPGAVDVVRHWQDLGYMILYITGRPDMQKQRVVSWLSQHNFPQGMIFFSDGLVHDPLRQKAIFLRNLVQECFIKISAAYGSTKDISVYSVLGLPPSQIFIVGRPTKKYQTQCQFLSEGYAAHLAALEAGHRSRPKKNSSRMILRKGSFGLHAQPEFLRKRNHLRRTMSVQQPDPPANPKPERAQSQPESDKDHERPLPALSWARGPPKFESVP</sequence>
<dbReference type="Pfam" id="PF15718">
    <property type="entry name" value="MNR"/>
    <property type="match status" value="1"/>
</dbReference>
<dbReference type="FunFam" id="3.40.50.1000:FF:000085">
    <property type="entry name" value="Membrane-associated phosphatidylinositol transfer protein 3"/>
    <property type="match status" value="1"/>
</dbReference>
<name>A0A8D0P5P1_PIG</name>
<evidence type="ECO:0000256" key="1">
    <source>
        <dbReference type="ARBA" id="ARBA00004184"/>
    </source>
</evidence>
<dbReference type="InterPro" id="IPR036412">
    <property type="entry name" value="HAD-like_sf"/>
</dbReference>
<organism evidence="15 16">
    <name type="scientific">Sus scrofa</name>
    <name type="common">Pig</name>
    <dbReference type="NCBI Taxonomy" id="9823"/>
    <lineage>
        <taxon>Eukaryota</taxon>
        <taxon>Metazoa</taxon>
        <taxon>Chordata</taxon>
        <taxon>Craniata</taxon>
        <taxon>Vertebrata</taxon>
        <taxon>Euteleostomi</taxon>
        <taxon>Mammalia</taxon>
        <taxon>Eutheria</taxon>
        <taxon>Laurasiatheria</taxon>
        <taxon>Artiodactyla</taxon>
        <taxon>Suina</taxon>
        <taxon>Suidae</taxon>
        <taxon>Sus</taxon>
    </lineage>
</organism>
<feature type="compositionally biased region" description="Pro residues" evidence="13">
    <location>
        <begin position="317"/>
        <end position="329"/>
    </location>
</feature>
<feature type="region of interest" description="Disordered" evidence="13">
    <location>
        <begin position="1684"/>
        <end position="1730"/>
    </location>
</feature>
<evidence type="ECO:0000256" key="6">
    <source>
        <dbReference type="ARBA" id="ARBA00023121"/>
    </source>
</evidence>
<dbReference type="SMART" id="SM00775">
    <property type="entry name" value="LNS2"/>
    <property type="match status" value="1"/>
</dbReference>
<proteinExistence type="inferred from homology"/>
<dbReference type="PANTHER" id="PTHR15732">
    <property type="entry name" value="PROTEIN MOONRAKER"/>
    <property type="match status" value="1"/>
</dbReference>
<feature type="region of interest" description="Disordered" evidence="13">
    <location>
        <begin position="1080"/>
        <end position="1103"/>
    </location>
</feature>
<keyword evidence="4" id="KW-0479">Metal-binding</keyword>
<comment type="subunit">
    <text evidence="9">Interacts with PTK2B via its C-terminus.</text>
</comment>
<evidence type="ECO:0000256" key="3">
    <source>
        <dbReference type="ARBA" id="ARBA00022553"/>
    </source>
</evidence>
<evidence type="ECO:0000256" key="12">
    <source>
        <dbReference type="ARBA" id="ARBA00076348"/>
    </source>
</evidence>
<evidence type="ECO:0000259" key="14">
    <source>
        <dbReference type="PROSITE" id="PS51043"/>
    </source>
</evidence>
<comment type="function">
    <text evidence="8">Catalyzes the transfer of phosphatidylinositol and phosphatidylcholine between membranes (in vitro). Binds calcium ions.</text>
</comment>
<evidence type="ECO:0000313" key="16">
    <source>
        <dbReference type="Proteomes" id="UP000694726"/>
    </source>
</evidence>
<keyword evidence="6" id="KW-0446">Lipid-binding</keyword>
<dbReference type="Pfam" id="PF24695">
    <property type="entry name" value="PITM1-3"/>
    <property type="match status" value="1"/>
</dbReference>
<keyword evidence="5" id="KW-0106">Calcium</keyword>
<dbReference type="InterPro" id="IPR031315">
    <property type="entry name" value="LNS2/PITP"/>
</dbReference>
<feature type="compositionally biased region" description="Polar residues" evidence="13">
    <location>
        <begin position="340"/>
        <end position="352"/>
    </location>
</feature>
<dbReference type="Pfam" id="PF02862">
    <property type="entry name" value="DDHD"/>
    <property type="match status" value="1"/>
</dbReference>
<evidence type="ECO:0000256" key="8">
    <source>
        <dbReference type="ARBA" id="ARBA00059635"/>
    </source>
</evidence>
<feature type="region of interest" description="Disordered" evidence="13">
    <location>
        <begin position="1248"/>
        <end position="1291"/>
    </location>
</feature>
<feature type="region of interest" description="Disordered" evidence="13">
    <location>
        <begin position="276"/>
        <end position="359"/>
    </location>
</feature>
<feature type="region of interest" description="Disordered" evidence="13">
    <location>
        <begin position="467"/>
        <end position="493"/>
    </location>
</feature>
<evidence type="ECO:0000256" key="9">
    <source>
        <dbReference type="ARBA" id="ARBA00065401"/>
    </source>
</evidence>
<dbReference type="Gene3D" id="3.40.50.1000">
    <property type="entry name" value="HAD superfamily/HAD-like"/>
    <property type="match status" value="1"/>
</dbReference>
<keyword evidence="3" id="KW-0597">Phosphoprotein</keyword>
<dbReference type="InterPro" id="IPR031447">
    <property type="entry name" value="MNR"/>
</dbReference>
<evidence type="ECO:0000256" key="5">
    <source>
        <dbReference type="ARBA" id="ARBA00022837"/>
    </source>
</evidence>
<dbReference type="SMART" id="SM01127">
    <property type="entry name" value="DDHD"/>
    <property type="match status" value="1"/>
</dbReference>
<feature type="compositionally biased region" description="Polar residues" evidence="13">
    <location>
        <begin position="286"/>
        <end position="311"/>
    </location>
</feature>
<evidence type="ECO:0000256" key="13">
    <source>
        <dbReference type="SAM" id="MobiDB-lite"/>
    </source>
</evidence>
<protein>
    <recommendedName>
        <fullName evidence="10">Membrane-associated phosphatidylinositol transfer protein 3</fullName>
    </recommendedName>
    <alternativeName>
        <fullName evidence="12">Phosphatidylinositol transfer protein, membrane-associated 3</fullName>
    </alternativeName>
    <alternativeName>
        <fullName evidence="11">Pyk2 N-terminal domain-interacting receptor 1</fullName>
    </alternativeName>
</protein>
<dbReference type="GO" id="GO:0046872">
    <property type="term" value="F:metal ion binding"/>
    <property type="evidence" value="ECO:0007669"/>
    <property type="project" value="UniProtKB-KW"/>
</dbReference>
<dbReference type="GO" id="GO:0008289">
    <property type="term" value="F:lipid binding"/>
    <property type="evidence" value="ECO:0007669"/>
    <property type="project" value="UniProtKB-KW"/>
</dbReference>
<evidence type="ECO:0000256" key="11">
    <source>
        <dbReference type="ARBA" id="ARBA00075284"/>
    </source>
</evidence>
<feature type="domain" description="DDHD" evidence="14">
    <location>
        <begin position="1147"/>
        <end position="1351"/>
    </location>
</feature>
<comment type="similarity">
    <text evidence="2">Belongs to the PtdIns transfer protein family. PI transfer class IIA subfamily.</text>
</comment>
<reference evidence="15" key="1">
    <citation type="submission" date="2025-08" db="UniProtKB">
        <authorList>
            <consortium name="Ensembl"/>
        </authorList>
    </citation>
    <scope>IDENTIFICATION</scope>
</reference>
<accession>A0A8D0P5P1</accession>
<evidence type="ECO:0000256" key="4">
    <source>
        <dbReference type="ARBA" id="ARBA00022723"/>
    </source>
</evidence>
<keyword evidence="7" id="KW-0472">Membrane</keyword>
<evidence type="ECO:0000256" key="7">
    <source>
        <dbReference type="ARBA" id="ARBA00023136"/>
    </source>
</evidence>
<dbReference type="Proteomes" id="UP000694726">
    <property type="component" value="Unplaced"/>
</dbReference>
<feature type="region of interest" description="Disordered" evidence="13">
    <location>
        <begin position="616"/>
        <end position="636"/>
    </location>
</feature>
<dbReference type="PANTHER" id="PTHR15732:SF4">
    <property type="entry name" value="PROTEIN MOONRAKER"/>
    <property type="match status" value="1"/>
</dbReference>
<comment type="subcellular location">
    <subcellularLocation>
        <location evidence="1">Endomembrane system</location>
        <topology evidence="1">Peripheral membrane protein</topology>
    </subcellularLocation>
</comment>
<dbReference type="InterPro" id="IPR023214">
    <property type="entry name" value="HAD_sf"/>
</dbReference>
<feature type="compositionally biased region" description="Low complexity" evidence="13">
    <location>
        <begin position="1276"/>
        <end position="1290"/>
    </location>
</feature>
<dbReference type="Ensembl" id="ENSSSCT00015071771.1">
    <property type="protein sequence ID" value="ENSSSCP00015028773.1"/>
    <property type="gene ID" value="ENSSSCG00015052701.1"/>
</dbReference>
<dbReference type="PROSITE" id="PS51043">
    <property type="entry name" value="DDHD"/>
    <property type="match status" value="1"/>
</dbReference>
<feature type="compositionally biased region" description="Polar residues" evidence="13">
    <location>
        <begin position="467"/>
        <end position="477"/>
    </location>
</feature>
<dbReference type="Pfam" id="PF24694">
    <property type="entry name" value="LNS2_PITM1-3"/>
    <property type="match status" value="1"/>
</dbReference>
<evidence type="ECO:0000313" key="15">
    <source>
        <dbReference type="Ensembl" id="ENSSSCP00015028773.1"/>
    </source>
</evidence>
<dbReference type="SUPFAM" id="SSF56784">
    <property type="entry name" value="HAD-like"/>
    <property type="match status" value="1"/>
</dbReference>
<evidence type="ECO:0000256" key="2">
    <source>
        <dbReference type="ARBA" id="ARBA00010316"/>
    </source>
</evidence>
<feature type="compositionally biased region" description="Basic and acidic residues" evidence="13">
    <location>
        <begin position="624"/>
        <end position="633"/>
    </location>
</feature>
<dbReference type="GO" id="GO:0007099">
    <property type="term" value="P:centriole replication"/>
    <property type="evidence" value="ECO:0007669"/>
    <property type="project" value="InterPro"/>
</dbReference>
<dbReference type="InterPro" id="IPR004177">
    <property type="entry name" value="DDHD_dom"/>
</dbReference>
<dbReference type="GO" id="GO:0012505">
    <property type="term" value="C:endomembrane system"/>
    <property type="evidence" value="ECO:0007669"/>
    <property type="project" value="UniProtKB-SubCell"/>
</dbReference>
<evidence type="ECO:0000256" key="10">
    <source>
        <dbReference type="ARBA" id="ARBA00067420"/>
    </source>
</evidence>